<reference evidence="3 4" key="1">
    <citation type="submission" date="2008-09" db="EMBL/GenBank/DDBJ databases">
        <authorList>
            <person name="Fulton L."/>
            <person name="Clifton S."/>
            <person name="Fulton B."/>
            <person name="Xu J."/>
            <person name="Minx P."/>
            <person name="Pepin K.H."/>
            <person name="Johnson M."/>
            <person name="Thiruvilangam P."/>
            <person name="Bhonagiri V."/>
            <person name="Nash W.E."/>
            <person name="Mardis E.R."/>
            <person name="Wilson R.K."/>
        </authorList>
    </citation>
    <scope>NUCLEOTIDE SEQUENCE [LARGE SCALE GENOMIC DNA]</scope>
    <source>
        <strain evidence="3 4">DSM 13275</strain>
    </source>
</reference>
<feature type="region of interest" description="Disordered" evidence="1">
    <location>
        <begin position="183"/>
        <end position="212"/>
    </location>
</feature>
<dbReference type="InterPro" id="IPR051922">
    <property type="entry name" value="Bact_Sporulation_Assoc"/>
</dbReference>
<feature type="chain" id="PRO_5002845004" evidence="2">
    <location>
        <begin position="29"/>
        <end position="525"/>
    </location>
</feature>
<protein>
    <submittedName>
        <fullName evidence="3">Putative cell wall binding repeat 2</fullName>
    </submittedName>
</protein>
<accession>B6FXD3</accession>
<evidence type="ECO:0000256" key="1">
    <source>
        <dbReference type="SAM" id="MobiDB-lite"/>
    </source>
</evidence>
<dbReference type="HOGENOM" id="CLU_518473_0_0_9"/>
<dbReference type="PANTHER" id="PTHR30032">
    <property type="entry name" value="N-ACETYLMURAMOYL-L-ALANINE AMIDASE-RELATED"/>
    <property type="match status" value="1"/>
</dbReference>
<comment type="caution">
    <text evidence="3">The sequence shown here is derived from an EMBL/GenBank/DDBJ whole genome shotgun (WGS) entry which is preliminary data.</text>
</comment>
<dbReference type="Gene3D" id="3.40.50.12090">
    <property type="match status" value="2"/>
</dbReference>
<proteinExistence type="predicted"/>
<reference evidence="3 4" key="2">
    <citation type="submission" date="2008-10" db="EMBL/GenBank/DDBJ databases">
        <title>Draft genome sequence of Clostridium hiranonis (DSM 13275).</title>
        <authorList>
            <person name="Sudarsanam P."/>
            <person name="Ley R."/>
            <person name="Guruge J."/>
            <person name="Turnbaugh P.J."/>
            <person name="Mahowald M."/>
            <person name="Liep D."/>
            <person name="Gordon J."/>
        </authorList>
    </citation>
    <scope>NUCLEOTIDE SEQUENCE [LARGE SCALE GENOMIC DNA]</scope>
    <source>
        <strain evidence="3 4">DSM 13275</strain>
    </source>
</reference>
<keyword evidence="4" id="KW-1185">Reference proteome</keyword>
<gene>
    <name evidence="3" type="ORF">CLOHIR_00532</name>
</gene>
<evidence type="ECO:0000313" key="3">
    <source>
        <dbReference type="EMBL" id="EEA85816.1"/>
    </source>
</evidence>
<keyword evidence="2" id="KW-0732">Signal</keyword>
<feature type="compositionally biased region" description="Gly residues" evidence="1">
    <location>
        <begin position="189"/>
        <end position="204"/>
    </location>
</feature>
<sequence>MGGIMKQNKIISTAIAATLLSTSGIAVMASNNSIKNNENNQGNTIKATFLGSNDSFSLSIDSVGVVNAFYVSIDVVKLSGDIAFNSNCYKLGNENVTAKQSVNVVNGSDDKITIKIAVVANNNGNLSDKDGNLNLGTINLSSGSKDSEYRIDHIEVQTSTGTNPSEASNNLNEDSRKAVTLNKDINTGGSTGGGSSSGGSGGGSSKPEEEKPEDYNVQLFSMSGKDRYETSTKISKTGWSSGAKNVVIVNGNEKNMVDGLSATPFATIKDAPLLLSNGKTLPASTISELKRLNPTNVYVIGGTASMPESVVSSIKSNTKATVTRIGGSTRYETSLEIAKQIDKIADVSKVYISSGTGEVDALSIASVAGREKAPILLTNVNSIDNKTYDFIRSESIKDAYFIGGDKKISNSVINQVDKVVSADVSKNRVAGRNRKDTNAAIIKKFYTGSKLNGVVVSKDDVIIDALTVGSFAAKNDMPVVIGRESLSTSQKNVLSSKNTEKVYQAGGGVKTSVINNLKELLGTKK</sequence>
<organism evidence="3 4">
    <name type="scientific">Peptacetobacter hiranonis (strain DSM 13275 / JCM 10541 / KCTC 15199 / TO-931)</name>
    <name type="common">Clostridium hiranonis</name>
    <dbReference type="NCBI Taxonomy" id="500633"/>
    <lineage>
        <taxon>Bacteria</taxon>
        <taxon>Bacillati</taxon>
        <taxon>Bacillota</taxon>
        <taxon>Clostridia</taxon>
        <taxon>Peptostreptococcales</taxon>
        <taxon>Peptostreptococcaceae</taxon>
        <taxon>Peptacetobacter</taxon>
    </lineage>
</organism>
<evidence type="ECO:0000313" key="4">
    <source>
        <dbReference type="Proteomes" id="UP000003178"/>
    </source>
</evidence>
<dbReference type="STRING" id="500633.CLOHIR_00532"/>
<dbReference type="InterPro" id="IPR007253">
    <property type="entry name" value="Cell_wall-bd_2"/>
</dbReference>
<dbReference type="PANTHER" id="PTHR30032:SF8">
    <property type="entry name" value="GERMINATION-SPECIFIC N-ACETYLMURAMOYL-L-ALANINE AMIDASE"/>
    <property type="match status" value="1"/>
</dbReference>
<dbReference type="Pfam" id="PF04122">
    <property type="entry name" value="CW_binding_2"/>
    <property type="match status" value="3"/>
</dbReference>
<dbReference type="AlphaFoldDB" id="B6FXD3"/>
<dbReference type="Proteomes" id="UP000003178">
    <property type="component" value="Unassembled WGS sequence"/>
</dbReference>
<dbReference type="EMBL" id="ABWP01000019">
    <property type="protein sequence ID" value="EEA85816.1"/>
    <property type="molecule type" value="Genomic_DNA"/>
</dbReference>
<evidence type="ECO:0000256" key="2">
    <source>
        <dbReference type="SAM" id="SignalP"/>
    </source>
</evidence>
<name>B6FXD3_PEPHT</name>
<dbReference type="eggNOG" id="COG2247">
    <property type="taxonomic scope" value="Bacteria"/>
</dbReference>
<feature type="signal peptide" evidence="2">
    <location>
        <begin position="1"/>
        <end position="28"/>
    </location>
</feature>